<keyword evidence="2" id="KW-1133">Transmembrane helix</keyword>
<protein>
    <submittedName>
        <fullName evidence="4">Membrane protein</fullName>
    </submittedName>
</protein>
<reference evidence="4" key="1">
    <citation type="submission" date="2013-12" db="EMBL/GenBank/DDBJ databases">
        <authorList>
            <person name="Linke B."/>
        </authorList>
    </citation>
    <scope>NUCLEOTIDE SEQUENCE [LARGE SCALE GENOMIC DNA]</scope>
    <source>
        <strain evidence="4">CRIB-18</strain>
    </source>
</reference>
<dbReference type="EMBL" id="CCEJ010000004">
    <property type="protein sequence ID" value="CDR33861.1"/>
    <property type="molecule type" value="Genomic_DNA"/>
</dbReference>
<dbReference type="InterPro" id="IPR035445">
    <property type="entry name" value="GYF-like_dom_sf"/>
</dbReference>
<dbReference type="AlphaFoldDB" id="A0A090CYZ4"/>
<keyword evidence="2" id="KW-0812">Transmembrane</keyword>
<dbReference type="RefSeq" id="WP_041017398.1">
    <property type="nucleotide sequence ID" value="NZ_CCEJ010000004.1"/>
</dbReference>
<sequence>MDFWFVVMLLALMGFVTSKLAEQRGRNPFIWFMIGALAGILGIAALFLLDYIQPVQKEDEKETAPKELESDLPPPPQEKINPLELGVWYFVDQDKKQRGPLDFTDMFITWEDGRIPSDALVWHESFADWKHLSECRKILDLFEMKKQQNIERMEENRDDEDS</sequence>
<evidence type="ECO:0000313" key="4">
    <source>
        <dbReference type="EMBL" id="CDR33861.1"/>
    </source>
</evidence>
<feature type="compositionally biased region" description="Basic and acidic residues" evidence="1">
    <location>
        <begin position="60"/>
        <end position="69"/>
    </location>
</feature>
<dbReference type="OrthoDB" id="22002at2"/>
<organism evidence="4 5">
    <name type="scientific">Candidatus Criblamydia sequanensis CRIB-18</name>
    <dbReference type="NCBI Taxonomy" id="1437425"/>
    <lineage>
        <taxon>Bacteria</taxon>
        <taxon>Pseudomonadati</taxon>
        <taxon>Chlamydiota</taxon>
        <taxon>Chlamydiia</taxon>
        <taxon>Parachlamydiales</taxon>
        <taxon>Candidatus Criblamydiaceae</taxon>
        <taxon>Candidatus Criblamydia</taxon>
    </lineage>
</organism>
<evidence type="ECO:0000313" key="5">
    <source>
        <dbReference type="Proteomes" id="UP000031552"/>
    </source>
</evidence>
<feature type="region of interest" description="Disordered" evidence="1">
    <location>
        <begin position="60"/>
        <end position="80"/>
    </location>
</feature>
<reference evidence="4" key="2">
    <citation type="submission" date="2014-09" db="EMBL/GenBank/DDBJ databases">
        <title>Criblamydia sequanensis harbors a mega-plasmid encoding arsenite resistance.</title>
        <authorList>
            <person name="Bertelli C."/>
            <person name="Goesmann A."/>
            <person name="Greub G."/>
        </authorList>
    </citation>
    <scope>NUCLEOTIDE SEQUENCE [LARGE SCALE GENOMIC DNA]</scope>
    <source>
        <strain evidence="4">CRIB-18</strain>
    </source>
</reference>
<keyword evidence="2" id="KW-0472">Membrane</keyword>
<feature type="domain" description="GYF" evidence="3">
    <location>
        <begin position="88"/>
        <end position="135"/>
    </location>
</feature>
<feature type="transmembrane region" description="Helical" evidence="2">
    <location>
        <begin position="28"/>
        <end position="49"/>
    </location>
</feature>
<comment type="caution">
    <text evidence="4">The sequence shown here is derived from an EMBL/GenBank/DDBJ whole genome shotgun (WGS) entry which is preliminary data.</text>
</comment>
<proteinExistence type="predicted"/>
<dbReference type="SUPFAM" id="SSF55277">
    <property type="entry name" value="GYF domain"/>
    <property type="match status" value="1"/>
</dbReference>
<evidence type="ECO:0000259" key="3">
    <source>
        <dbReference type="Pfam" id="PF14237"/>
    </source>
</evidence>
<dbReference type="Proteomes" id="UP000031552">
    <property type="component" value="Unassembled WGS sequence"/>
</dbReference>
<name>A0A090CYZ4_9BACT</name>
<keyword evidence="5" id="KW-1185">Reference proteome</keyword>
<accession>A0A090CYZ4</accession>
<dbReference type="InterPro" id="IPR025640">
    <property type="entry name" value="GYF_2"/>
</dbReference>
<gene>
    <name evidence="4" type="ORF">CSEC_1035</name>
</gene>
<dbReference type="Pfam" id="PF14237">
    <property type="entry name" value="GYF_2"/>
    <property type="match status" value="1"/>
</dbReference>
<evidence type="ECO:0000256" key="1">
    <source>
        <dbReference type="SAM" id="MobiDB-lite"/>
    </source>
</evidence>
<evidence type="ECO:0000256" key="2">
    <source>
        <dbReference type="SAM" id="Phobius"/>
    </source>
</evidence>